<name>A0A2W5TWH9_9BACT</name>
<protein>
    <submittedName>
        <fullName evidence="1">DUF4292 domain-containing protein</fullName>
    </submittedName>
</protein>
<comment type="caution">
    <text evidence="1">The sequence shown here is derived from an EMBL/GenBank/DDBJ whole genome shotgun (WGS) entry which is preliminary data.</text>
</comment>
<proteinExistence type="predicted"/>
<evidence type="ECO:0000313" key="1">
    <source>
        <dbReference type="EMBL" id="PZR17653.1"/>
    </source>
</evidence>
<evidence type="ECO:0000313" key="2">
    <source>
        <dbReference type="Proteomes" id="UP000249061"/>
    </source>
</evidence>
<dbReference type="Proteomes" id="UP000249061">
    <property type="component" value="Unassembled WGS sequence"/>
</dbReference>
<dbReference type="PROSITE" id="PS51257">
    <property type="entry name" value="PROKAR_LIPOPROTEIN"/>
    <property type="match status" value="1"/>
</dbReference>
<reference evidence="1 2" key="1">
    <citation type="submission" date="2017-08" db="EMBL/GenBank/DDBJ databases">
        <title>Infants hospitalized years apart are colonized by the same room-sourced microbial strains.</title>
        <authorList>
            <person name="Brooks B."/>
            <person name="Olm M.R."/>
            <person name="Firek B.A."/>
            <person name="Baker R."/>
            <person name="Thomas B.C."/>
            <person name="Morowitz M.J."/>
            <person name="Banfield J.F."/>
        </authorList>
    </citation>
    <scope>NUCLEOTIDE SEQUENCE [LARGE SCALE GENOMIC DNA]</scope>
    <source>
        <strain evidence="1">S2_003_000_R2_14</strain>
    </source>
</reference>
<dbReference type="Gene3D" id="2.50.20.10">
    <property type="entry name" value="Lipoprotein localisation LolA/LolB/LppX"/>
    <property type="match status" value="1"/>
</dbReference>
<accession>A0A2W5TWH9</accession>
<gene>
    <name evidence="1" type="ORF">DI536_04905</name>
</gene>
<sequence>MLAQRPAYLFLPVALLLTACPPKRVEFGRDGEPKSAEDLLARIEQVEAQITSIKGDAKLFVDSPQGKGSVTLFVGVAQPSLVHIEQLDFFGRPQGVFVTDGERFGLYQAAENTYFRGPATAPNLGKFLPVVMPPSELAAVMLGRAPRIAHESLSMRFDDQVFVLTLQKGSVKQTLHVQPPSYRVVKSMVEGIDAYELAFSDLDGQNFPKTVFLKAPKAKTSVELSLKSVTLNEPPDLTMFELQAPEDIPVVEVDGSGFPGQPAPQ</sequence>
<dbReference type="EMBL" id="QFQP01000002">
    <property type="protein sequence ID" value="PZR17653.1"/>
    <property type="molecule type" value="Genomic_DNA"/>
</dbReference>
<dbReference type="AlphaFoldDB" id="A0A2W5TWH9"/>
<organism evidence="1 2">
    <name type="scientific">Archangium gephyra</name>
    <dbReference type="NCBI Taxonomy" id="48"/>
    <lineage>
        <taxon>Bacteria</taxon>
        <taxon>Pseudomonadati</taxon>
        <taxon>Myxococcota</taxon>
        <taxon>Myxococcia</taxon>
        <taxon>Myxococcales</taxon>
        <taxon>Cystobacterineae</taxon>
        <taxon>Archangiaceae</taxon>
        <taxon>Archangium</taxon>
    </lineage>
</organism>